<comment type="caution">
    <text evidence="2">The sequence shown here is derived from an EMBL/GenBank/DDBJ whole genome shotgun (WGS) entry which is preliminary data.</text>
</comment>
<gene>
    <name evidence="2" type="ORF">A2Y75_01660</name>
</gene>
<dbReference type="EMBL" id="MELK01000023">
    <property type="protein sequence ID" value="OFW58442.1"/>
    <property type="molecule type" value="Genomic_DNA"/>
</dbReference>
<dbReference type="Proteomes" id="UP000177876">
    <property type="component" value="Unassembled WGS sequence"/>
</dbReference>
<evidence type="ECO:0000313" key="2">
    <source>
        <dbReference type="EMBL" id="OFW58442.1"/>
    </source>
</evidence>
<evidence type="ECO:0000313" key="3">
    <source>
        <dbReference type="Proteomes" id="UP000177876"/>
    </source>
</evidence>
<proteinExistence type="predicted"/>
<evidence type="ECO:0000256" key="1">
    <source>
        <dbReference type="SAM" id="MobiDB-lite"/>
    </source>
</evidence>
<dbReference type="STRING" id="1797197.A2Y75_01660"/>
<protein>
    <submittedName>
        <fullName evidence="2">Uncharacterized protein</fullName>
    </submittedName>
</protein>
<dbReference type="AlphaFoldDB" id="A0A1F2WNM6"/>
<organism evidence="2 3">
    <name type="scientific">Candidatus Solincola sediminis</name>
    <dbReference type="NCBI Taxonomy" id="1797199"/>
    <lineage>
        <taxon>Bacteria</taxon>
        <taxon>Bacillati</taxon>
        <taxon>Actinomycetota</taxon>
        <taxon>Candidatus Geothermincolia</taxon>
        <taxon>Candidatus Geothermincolales</taxon>
        <taxon>Candidatus Geothermincolaceae</taxon>
        <taxon>Candidatus Solincola</taxon>
    </lineage>
</organism>
<reference evidence="2 3" key="1">
    <citation type="journal article" date="2016" name="Nat. Commun.">
        <title>Thousands of microbial genomes shed light on interconnected biogeochemical processes in an aquifer system.</title>
        <authorList>
            <person name="Anantharaman K."/>
            <person name="Brown C.T."/>
            <person name="Hug L.A."/>
            <person name="Sharon I."/>
            <person name="Castelle C.J."/>
            <person name="Probst A.J."/>
            <person name="Thomas B.C."/>
            <person name="Singh A."/>
            <person name="Wilkins M.J."/>
            <person name="Karaoz U."/>
            <person name="Brodie E.L."/>
            <person name="Williams K.H."/>
            <person name="Hubbard S.S."/>
            <person name="Banfield J.F."/>
        </authorList>
    </citation>
    <scope>NUCLEOTIDE SEQUENCE [LARGE SCALE GENOMIC DNA]</scope>
</reference>
<feature type="region of interest" description="Disordered" evidence="1">
    <location>
        <begin position="362"/>
        <end position="383"/>
    </location>
</feature>
<feature type="compositionally biased region" description="Polar residues" evidence="1">
    <location>
        <begin position="374"/>
        <end position="383"/>
    </location>
</feature>
<accession>A0A1F2WNM6</accession>
<name>A0A1F2WNM6_9ACTN</name>
<sequence>MAEFDPSKFFLMGQQSRMIEEQTKAQTAERLRHAMLPQARQQYFEGSSEALQQQAPDEWVQLETQRVQREKAQQDASFASADRARQEMLLKSKGMFASFSEAARDPTKWASAAERVEALGFAEPGSISREPPPMDQVLAMVDKNRSVIEALSDPKITPLIINVMANHGYGAGMEAAALRDPKVQFDIDAEMDASRNAKGKPTTTVNVGASDLTKSNETTIQKQVFDARVKLDQLGQIEKSITEMGGAEKLGSFYEGLKSSAADKALRSDIFAGFVTNEAKQQLGARAVTIANIANLVNKTINELAGANVPEGEMMRMRRSLPSEDDNAVTITAKLDAMRQNFAMIERHGVQALGHGISLAIPEDKDRSPAKGAQATQEKSAQGTIIVNDAGQKAFLLNGNSIPKGWRAR</sequence>